<comment type="caution">
    <text evidence="2">The sequence shown here is derived from an EMBL/GenBank/DDBJ whole genome shotgun (WGS) entry which is preliminary data.</text>
</comment>
<name>A0A8H3PKT6_9LECA</name>
<sequence>MARCKIDPKPSSLSLPLTALSAADTKYYRRKRLRGSQQLRVQRTPHRRTHDQSALEKLGDGRREQGVVNQSAGVALSRGEDAIAVDGSHDGILADEHGLRERSHALKAVESVGVALAGRASIPAAVGGVDVEAGAFLVDGVG</sequence>
<dbReference type="Proteomes" id="UP000664203">
    <property type="component" value="Unassembled WGS sequence"/>
</dbReference>
<dbReference type="AlphaFoldDB" id="A0A8H3PKT6"/>
<keyword evidence="3" id="KW-1185">Reference proteome</keyword>
<organism evidence="2 3">
    <name type="scientific">Alectoria fallacina</name>
    <dbReference type="NCBI Taxonomy" id="1903189"/>
    <lineage>
        <taxon>Eukaryota</taxon>
        <taxon>Fungi</taxon>
        <taxon>Dikarya</taxon>
        <taxon>Ascomycota</taxon>
        <taxon>Pezizomycotina</taxon>
        <taxon>Lecanoromycetes</taxon>
        <taxon>OSLEUM clade</taxon>
        <taxon>Lecanoromycetidae</taxon>
        <taxon>Lecanorales</taxon>
        <taxon>Lecanorineae</taxon>
        <taxon>Parmeliaceae</taxon>
        <taxon>Alectoria</taxon>
    </lineage>
</organism>
<dbReference type="EMBL" id="CAJPDR010001320">
    <property type="protein sequence ID" value="CAF9943818.1"/>
    <property type="molecule type" value="Genomic_DNA"/>
</dbReference>
<evidence type="ECO:0000313" key="3">
    <source>
        <dbReference type="Proteomes" id="UP000664203"/>
    </source>
</evidence>
<reference evidence="2" key="1">
    <citation type="submission" date="2021-03" db="EMBL/GenBank/DDBJ databases">
        <authorList>
            <person name="Tagirdzhanova G."/>
        </authorList>
    </citation>
    <scope>NUCLEOTIDE SEQUENCE</scope>
</reference>
<proteinExistence type="predicted"/>
<evidence type="ECO:0000256" key="1">
    <source>
        <dbReference type="SAM" id="MobiDB-lite"/>
    </source>
</evidence>
<feature type="region of interest" description="Disordered" evidence="1">
    <location>
        <begin position="33"/>
        <end position="69"/>
    </location>
</feature>
<evidence type="ECO:0000313" key="2">
    <source>
        <dbReference type="EMBL" id="CAF9943818.1"/>
    </source>
</evidence>
<protein>
    <submittedName>
        <fullName evidence="2">Uncharacterized protein</fullName>
    </submittedName>
</protein>
<gene>
    <name evidence="2" type="ORF">ALECFALPRED_001437</name>
</gene>
<accession>A0A8H3PKT6</accession>
<feature type="compositionally biased region" description="Basic and acidic residues" evidence="1">
    <location>
        <begin position="50"/>
        <end position="65"/>
    </location>
</feature>